<dbReference type="EMBL" id="PYAV01000016">
    <property type="protein sequence ID" value="PSL42346.1"/>
    <property type="molecule type" value="Genomic_DNA"/>
</dbReference>
<gene>
    <name evidence="1" type="ORF">B0H94_11651</name>
</gene>
<dbReference type="Proteomes" id="UP000242310">
    <property type="component" value="Unassembled WGS sequence"/>
</dbReference>
<name>A0A2P8H7Z8_9BACI</name>
<accession>A0A2P8H7Z8</accession>
<protein>
    <submittedName>
        <fullName evidence="1">YqzE-like protein</fullName>
    </submittedName>
</protein>
<organism evidence="1 2">
    <name type="scientific">Salsuginibacillus halophilus</name>
    <dbReference type="NCBI Taxonomy" id="517424"/>
    <lineage>
        <taxon>Bacteria</taxon>
        <taxon>Bacillati</taxon>
        <taxon>Bacillota</taxon>
        <taxon>Bacilli</taxon>
        <taxon>Bacillales</taxon>
        <taxon>Bacillaceae</taxon>
        <taxon>Salsuginibacillus</taxon>
    </lineage>
</organism>
<sequence>MTPNPLLKELAARFTRLLEKRPNRQAKRDKRLPRSYRWFGMIPLAVRTMRRKK</sequence>
<evidence type="ECO:0000313" key="2">
    <source>
        <dbReference type="Proteomes" id="UP000242310"/>
    </source>
</evidence>
<dbReference type="Pfam" id="PF14038">
    <property type="entry name" value="YqzE"/>
    <property type="match status" value="1"/>
</dbReference>
<dbReference type="InterPro" id="IPR025622">
    <property type="entry name" value="YqzE"/>
</dbReference>
<dbReference type="RefSeq" id="WP_181315418.1">
    <property type="nucleotide sequence ID" value="NZ_PYAV01000016.1"/>
</dbReference>
<proteinExistence type="predicted"/>
<evidence type="ECO:0000313" key="1">
    <source>
        <dbReference type="EMBL" id="PSL42346.1"/>
    </source>
</evidence>
<reference evidence="1 2" key="1">
    <citation type="submission" date="2018-03" db="EMBL/GenBank/DDBJ databases">
        <title>Genomic Encyclopedia of Type Strains, Phase III (KMG-III): the genomes of soil and plant-associated and newly described type strains.</title>
        <authorList>
            <person name="Whitman W."/>
        </authorList>
    </citation>
    <scope>NUCLEOTIDE SEQUENCE [LARGE SCALE GENOMIC DNA]</scope>
    <source>
        <strain evidence="1 2">CGMCC 1.07653</strain>
    </source>
</reference>
<keyword evidence="2" id="KW-1185">Reference proteome</keyword>
<dbReference type="AlphaFoldDB" id="A0A2P8H7Z8"/>
<comment type="caution">
    <text evidence="1">The sequence shown here is derived from an EMBL/GenBank/DDBJ whole genome shotgun (WGS) entry which is preliminary data.</text>
</comment>